<keyword evidence="8" id="KW-1185">Reference proteome</keyword>
<dbReference type="InterPro" id="IPR014436">
    <property type="entry name" value="Extradiol_dOase_DODA"/>
</dbReference>
<evidence type="ECO:0000259" key="6">
    <source>
        <dbReference type="Pfam" id="PF02900"/>
    </source>
</evidence>
<evidence type="ECO:0000256" key="5">
    <source>
        <dbReference type="ARBA" id="ARBA00023002"/>
    </source>
</evidence>
<dbReference type="PANTHER" id="PTHR30096">
    <property type="entry name" value="4,5-DOPA DIOXYGENASE EXTRADIOL-LIKE PROTEIN"/>
    <property type="match status" value="1"/>
</dbReference>
<dbReference type="PIRSF" id="PIRSF006157">
    <property type="entry name" value="Doxgns_DODA"/>
    <property type="match status" value="1"/>
</dbReference>
<feature type="domain" description="Extradiol ring-cleavage dioxygenase class III enzyme subunit B" evidence="6">
    <location>
        <begin position="3"/>
        <end position="238"/>
    </location>
</feature>
<organism evidence="7 8">
    <name type="scientific">Rhodoferax lacus</name>
    <dbReference type="NCBI Taxonomy" id="2184758"/>
    <lineage>
        <taxon>Bacteria</taxon>
        <taxon>Pseudomonadati</taxon>
        <taxon>Pseudomonadota</taxon>
        <taxon>Betaproteobacteria</taxon>
        <taxon>Burkholderiales</taxon>
        <taxon>Comamonadaceae</taxon>
        <taxon>Rhodoferax</taxon>
    </lineage>
</organism>
<dbReference type="EMBL" id="QFZK01000004">
    <property type="protein sequence ID" value="RFO97431.1"/>
    <property type="molecule type" value="Genomic_DNA"/>
</dbReference>
<dbReference type="Gene3D" id="3.40.830.10">
    <property type="entry name" value="LigB-like"/>
    <property type="match status" value="1"/>
</dbReference>
<evidence type="ECO:0000256" key="3">
    <source>
        <dbReference type="ARBA" id="ARBA00022723"/>
    </source>
</evidence>
<evidence type="ECO:0000256" key="2">
    <source>
        <dbReference type="ARBA" id="ARBA00007581"/>
    </source>
</evidence>
<reference evidence="7 8" key="1">
    <citation type="submission" date="2018-05" db="EMBL/GenBank/DDBJ databases">
        <title>Rhodoferax soyangensis sp.nov., isolated from an oligotrophic freshwater lake.</title>
        <authorList>
            <person name="Park M."/>
        </authorList>
    </citation>
    <scope>NUCLEOTIDE SEQUENCE [LARGE SCALE GENOMIC DNA]</scope>
    <source>
        <strain evidence="7 8">IMCC26218</strain>
    </source>
</reference>
<comment type="similarity">
    <text evidence="2">Belongs to the DODA-type extradiol aromatic ring-opening dioxygenase family.</text>
</comment>
<name>A0A3E1RDX1_9BURK</name>
<evidence type="ECO:0000256" key="4">
    <source>
        <dbReference type="ARBA" id="ARBA00022833"/>
    </source>
</evidence>
<dbReference type="PANTHER" id="PTHR30096:SF0">
    <property type="entry name" value="4,5-DOPA DIOXYGENASE EXTRADIOL-LIKE PROTEIN"/>
    <property type="match status" value="1"/>
</dbReference>
<keyword evidence="3" id="KW-0479">Metal-binding</keyword>
<dbReference type="GO" id="GO:0008198">
    <property type="term" value="F:ferrous iron binding"/>
    <property type="evidence" value="ECO:0007669"/>
    <property type="project" value="InterPro"/>
</dbReference>
<accession>A0A3E1RDX1</accession>
<dbReference type="CDD" id="cd07363">
    <property type="entry name" value="45_DOPA_Dioxygenase"/>
    <property type="match status" value="1"/>
</dbReference>
<dbReference type="Pfam" id="PF02900">
    <property type="entry name" value="LigB"/>
    <property type="match status" value="1"/>
</dbReference>
<dbReference type="Proteomes" id="UP000260665">
    <property type="component" value="Unassembled WGS sequence"/>
</dbReference>
<dbReference type="OrthoDB" id="9790889at2"/>
<gene>
    <name evidence="7" type="ORF">DIC66_08890</name>
</gene>
<evidence type="ECO:0000256" key="1">
    <source>
        <dbReference type="ARBA" id="ARBA00001947"/>
    </source>
</evidence>
<comment type="cofactor">
    <cofactor evidence="1">
        <name>Zn(2+)</name>
        <dbReference type="ChEBI" id="CHEBI:29105"/>
    </cofactor>
</comment>
<keyword evidence="7" id="KW-0223">Dioxygenase</keyword>
<keyword evidence="4" id="KW-0862">Zinc</keyword>
<dbReference type="GO" id="GO:0016702">
    <property type="term" value="F:oxidoreductase activity, acting on single donors with incorporation of molecular oxygen, incorporation of two atoms of oxygen"/>
    <property type="evidence" value="ECO:0007669"/>
    <property type="project" value="UniProtKB-ARBA"/>
</dbReference>
<protein>
    <submittedName>
        <fullName evidence="7">Dioxygenase</fullName>
    </submittedName>
</protein>
<keyword evidence="5" id="KW-0560">Oxidoreductase</keyword>
<dbReference type="SUPFAM" id="SSF53213">
    <property type="entry name" value="LigB-like"/>
    <property type="match status" value="1"/>
</dbReference>
<dbReference type="GO" id="GO:0008270">
    <property type="term" value="F:zinc ion binding"/>
    <property type="evidence" value="ECO:0007669"/>
    <property type="project" value="InterPro"/>
</dbReference>
<dbReference type="InterPro" id="IPR004183">
    <property type="entry name" value="Xdiol_dOase_suB"/>
</dbReference>
<sequence length="259" mass="27588">MPALYIPHGGGPSFFMGGERKQRYQAAEDFLRSIDHLLPAKPSAILIVTAHWEADVVSFTGAAQPELIYDYYGFPPETYALQYPAPGQPALAAQAAALLQAAGLPAAVDGHYGWDHGVFIPLKVMYPQADIPVVAMSLQASLDPALHCAMGAALHSLRDAGVLIVGAGMSYHNLANFAAAAPASFAFHDWLDQTLAANRDERTRLLAQWSQAPGGRASHPREEHLLPLMVASGAGSDAPARRLWRGAVGPSCLAAWAFD</sequence>
<evidence type="ECO:0000313" key="7">
    <source>
        <dbReference type="EMBL" id="RFO97431.1"/>
    </source>
</evidence>
<comment type="caution">
    <text evidence="7">The sequence shown here is derived from an EMBL/GenBank/DDBJ whole genome shotgun (WGS) entry which is preliminary data.</text>
</comment>
<dbReference type="AlphaFoldDB" id="A0A3E1RDX1"/>
<evidence type="ECO:0000313" key="8">
    <source>
        <dbReference type="Proteomes" id="UP000260665"/>
    </source>
</evidence>
<proteinExistence type="inferred from homology"/>